<dbReference type="AlphaFoldDB" id="A0A0F9HRE8"/>
<proteinExistence type="predicted"/>
<name>A0A0F9HRE8_9ZZZZ</name>
<comment type="caution">
    <text evidence="1">The sequence shown here is derived from an EMBL/GenBank/DDBJ whole genome shotgun (WGS) entry which is preliminary data.</text>
</comment>
<reference evidence="1" key="1">
    <citation type="journal article" date="2015" name="Nature">
        <title>Complex archaea that bridge the gap between prokaryotes and eukaryotes.</title>
        <authorList>
            <person name="Spang A."/>
            <person name="Saw J.H."/>
            <person name="Jorgensen S.L."/>
            <person name="Zaremba-Niedzwiedzka K."/>
            <person name="Martijn J."/>
            <person name="Lind A.E."/>
            <person name="van Eijk R."/>
            <person name="Schleper C."/>
            <person name="Guy L."/>
            <person name="Ettema T.J."/>
        </authorList>
    </citation>
    <scope>NUCLEOTIDE SEQUENCE</scope>
</reference>
<gene>
    <name evidence="1" type="ORF">LCGC14_1673590</name>
</gene>
<organism evidence="1">
    <name type="scientific">marine sediment metagenome</name>
    <dbReference type="NCBI Taxonomy" id="412755"/>
    <lineage>
        <taxon>unclassified sequences</taxon>
        <taxon>metagenomes</taxon>
        <taxon>ecological metagenomes</taxon>
    </lineage>
</organism>
<protein>
    <submittedName>
        <fullName evidence="1">Uncharacterized protein</fullName>
    </submittedName>
</protein>
<accession>A0A0F9HRE8</accession>
<dbReference type="EMBL" id="LAZR01014402">
    <property type="protein sequence ID" value="KKM17657.1"/>
    <property type="molecule type" value="Genomic_DNA"/>
</dbReference>
<evidence type="ECO:0000313" key="1">
    <source>
        <dbReference type="EMBL" id="KKM17657.1"/>
    </source>
</evidence>
<sequence>MIYDAVERVHAILEANFATDMAALLTAKSLTTGYVSTVTVVKRRTAIHEAARGDVNLATGPRIGVWSGAAVTQAKIQDGRDSIVMVTMEYVARGSDEDILAIQSEVAAEAIMMSVDVMHGVNAAIGAGLPIGETTVEIMRSSHASGQDYAQDIVTVVTPIVSRDIGL</sequence>